<dbReference type="EMBL" id="JBHSBL010000020">
    <property type="protein sequence ID" value="MFC4069029.1"/>
    <property type="molecule type" value="Genomic_DNA"/>
</dbReference>
<keyword evidence="7" id="KW-1185">Reference proteome</keyword>
<dbReference type="Proteomes" id="UP001595867">
    <property type="component" value="Unassembled WGS sequence"/>
</dbReference>
<organism evidence="6 7">
    <name type="scientific">Actinoplanes subglobosus</name>
    <dbReference type="NCBI Taxonomy" id="1547892"/>
    <lineage>
        <taxon>Bacteria</taxon>
        <taxon>Bacillati</taxon>
        <taxon>Actinomycetota</taxon>
        <taxon>Actinomycetes</taxon>
        <taxon>Micromonosporales</taxon>
        <taxon>Micromonosporaceae</taxon>
        <taxon>Actinoplanes</taxon>
    </lineage>
</organism>
<dbReference type="GO" id="GO:0004314">
    <property type="term" value="F:[acyl-carrier-protein] S-malonyltransferase activity"/>
    <property type="evidence" value="ECO:0007669"/>
    <property type="project" value="UniProtKB-EC"/>
</dbReference>
<proteinExistence type="predicted"/>
<evidence type="ECO:0000256" key="3">
    <source>
        <dbReference type="ARBA" id="ARBA00023315"/>
    </source>
</evidence>
<evidence type="ECO:0000313" key="6">
    <source>
        <dbReference type="EMBL" id="MFC4069029.1"/>
    </source>
</evidence>
<sequence length="315" mass="34609">MDNSLQATTAVVFPGMGPTSFADVGRFMLVNPYARELVAEADEVLGYPLVERYREASGNYSEYAQVAFMVNSVALARWAEANLGMTAGVCAGPSFGGKAAMAYSGALSFADAVRLTAGMARALDEYFAVEHRDVVTHSFIRTPEDRLREILAELDEAGEWHEVACVLDEGFQMMSLHRGRSEWLENRLRAVGGLPLFTMHPPLHASVFGALRDRIESELLGGLTFADPRLPVVADQDGTVRTTGEGVRRMLLDGVVQPVRWPEVVASLQRLGVGTMYVCGQDSLFGRVGVTTRNFELHRVDVRTAMQPRRRTVNV</sequence>
<comment type="caution">
    <text evidence="6">The sequence shown here is derived from an EMBL/GenBank/DDBJ whole genome shotgun (WGS) entry which is preliminary data.</text>
</comment>
<dbReference type="PANTHER" id="PTHR42681">
    <property type="entry name" value="MALONYL-COA-ACYL CARRIER PROTEIN TRANSACYLASE, MITOCHONDRIAL"/>
    <property type="match status" value="1"/>
</dbReference>
<name>A0ABV8IXL1_9ACTN</name>
<comment type="catalytic activity">
    <reaction evidence="4">
        <text>holo-[ACP] + malonyl-CoA = malonyl-[ACP] + CoA</text>
        <dbReference type="Rhea" id="RHEA:41792"/>
        <dbReference type="Rhea" id="RHEA-COMP:9623"/>
        <dbReference type="Rhea" id="RHEA-COMP:9685"/>
        <dbReference type="ChEBI" id="CHEBI:57287"/>
        <dbReference type="ChEBI" id="CHEBI:57384"/>
        <dbReference type="ChEBI" id="CHEBI:64479"/>
        <dbReference type="ChEBI" id="CHEBI:78449"/>
        <dbReference type="EC" id="2.3.1.39"/>
    </reaction>
</comment>
<evidence type="ECO:0000256" key="1">
    <source>
        <dbReference type="ARBA" id="ARBA00013258"/>
    </source>
</evidence>
<keyword evidence="2 6" id="KW-0808">Transferase</keyword>
<dbReference type="Gene3D" id="3.40.366.10">
    <property type="entry name" value="Malonyl-Coenzyme A Acyl Carrier Protein, domain 2"/>
    <property type="match status" value="1"/>
</dbReference>
<dbReference type="SUPFAM" id="SSF52151">
    <property type="entry name" value="FabD/lysophospholipase-like"/>
    <property type="match status" value="1"/>
</dbReference>
<dbReference type="InterPro" id="IPR001227">
    <property type="entry name" value="Ac_transferase_dom_sf"/>
</dbReference>
<evidence type="ECO:0000256" key="2">
    <source>
        <dbReference type="ARBA" id="ARBA00022679"/>
    </source>
</evidence>
<protein>
    <recommendedName>
        <fullName evidence="1">[acyl-carrier-protein] S-malonyltransferase</fullName>
        <ecNumber evidence="1">2.3.1.39</ecNumber>
    </recommendedName>
</protein>
<feature type="domain" description="Malonyl-CoA-[acyl-carrier-protein] transacylase small" evidence="5">
    <location>
        <begin position="138"/>
        <end position="199"/>
    </location>
</feature>
<keyword evidence="3 6" id="KW-0012">Acyltransferase</keyword>
<dbReference type="EC" id="2.3.1.39" evidence="1"/>
<gene>
    <name evidence="6" type="ORF">ACFO0C_29200</name>
</gene>
<dbReference type="InterPro" id="IPR016035">
    <property type="entry name" value="Acyl_Trfase/lysoPLipase"/>
</dbReference>
<dbReference type="PANTHER" id="PTHR42681:SF1">
    <property type="entry name" value="MALONYL-COA-ACYL CARRIER PROTEIN TRANSACYLASE, MITOCHONDRIAL"/>
    <property type="match status" value="1"/>
</dbReference>
<dbReference type="RefSeq" id="WP_378069930.1">
    <property type="nucleotide sequence ID" value="NZ_JBHSBL010000020.1"/>
</dbReference>
<dbReference type="Pfam" id="PF21124">
    <property type="entry name" value="VinK_C"/>
    <property type="match status" value="1"/>
</dbReference>
<evidence type="ECO:0000256" key="4">
    <source>
        <dbReference type="ARBA" id="ARBA00048462"/>
    </source>
</evidence>
<dbReference type="InterPro" id="IPR049416">
    <property type="entry name" value="VinK-like_small"/>
</dbReference>
<reference evidence="7" key="1">
    <citation type="journal article" date="2019" name="Int. J. Syst. Evol. Microbiol.">
        <title>The Global Catalogue of Microorganisms (GCM) 10K type strain sequencing project: providing services to taxonomists for standard genome sequencing and annotation.</title>
        <authorList>
            <consortium name="The Broad Institute Genomics Platform"/>
            <consortium name="The Broad Institute Genome Sequencing Center for Infectious Disease"/>
            <person name="Wu L."/>
            <person name="Ma J."/>
        </authorList>
    </citation>
    <scope>NUCLEOTIDE SEQUENCE [LARGE SCALE GENOMIC DNA]</scope>
    <source>
        <strain evidence="7">TBRC 5832</strain>
    </source>
</reference>
<evidence type="ECO:0000259" key="5">
    <source>
        <dbReference type="Pfam" id="PF21124"/>
    </source>
</evidence>
<accession>A0ABV8IXL1</accession>
<evidence type="ECO:0000313" key="7">
    <source>
        <dbReference type="Proteomes" id="UP001595867"/>
    </source>
</evidence>
<dbReference type="InterPro" id="IPR050858">
    <property type="entry name" value="Mal-CoA-ACP_Trans/PKS_FabD"/>
</dbReference>